<dbReference type="GO" id="GO:0006488">
    <property type="term" value="P:dolichol-linked oligosaccharide biosynthetic process"/>
    <property type="evidence" value="ECO:0007669"/>
    <property type="project" value="InterPro"/>
</dbReference>
<dbReference type="SUPFAM" id="SSF53756">
    <property type="entry name" value="UDP-Glycosyltransferase/glycogen phosphorylase"/>
    <property type="match status" value="1"/>
</dbReference>
<name>A0AAV2HPE0_LYMST</name>
<dbReference type="EMBL" id="CAXITT010000199">
    <property type="protein sequence ID" value="CAL1535360.1"/>
    <property type="molecule type" value="Genomic_DNA"/>
</dbReference>
<dbReference type="GO" id="GO:0004577">
    <property type="term" value="F:N-acetylglucosaminyldiphosphodolichol N-acetylglucosaminyltransferase activity"/>
    <property type="evidence" value="ECO:0007669"/>
    <property type="project" value="UniProtKB-EC"/>
</dbReference>
<evidence type="ECO:0000313" key="10">
    <source>
        <dbReference type="Proteomes" id="UP001497497"/>
    </source>
</evidence>
<reference evidence="9 10" key="1">
    <citation type="submission" date="2024-04" db="EMBL/GenBank/DDBJ databases">
        <authorList>
            <consortium name="Genoscope - CEA"/>
            <person name="William W."/>
        </authorList>
    </citation>
    <scope>NUCLEOTIDE SEQUENCE [LARGE SCALE GENOMIC DNA]</scope>
</reference>
<protein>
    <recommendedName>
        <fullName evidence="4">UDP-N-acetylglucosamine transferase subunit ALG13</fullName>
        <ecNumber evidence="3">2.4.1.141</ecNumber>
    </recommendedName>
</protein>
<evidence type="ECO:0000256" key="6">
    <source>
        <dbReference type="ARBA" id="ARBA00022679"/>
    </source>
</evidence>
<comment type="similarity">
    <text evidence="2">Belongs to the glycosyltransferase 28 family.</text>
</comment>
<keyword evidence="7" id="KW-0256">Endoplasmic reticulum</keyword>
<dbReference type="Pfam" id="PF04101">
    <property type="entry name" value="Glyco_tran_28_C"/>
    <property type="match status" value="1"/>
</dbReference>
<evidence type="ECO:0000256" key="2">
    <source>
        <dbReference type="ARBA" id="ARBA00006962"/>
    </source>
</evidence>
<dbReference type="AlphaFoldDB" id="A0AAV2HPE0"/>
<comment type="caution">
    <text evidence="9">The sequence shown here is derived from an EMBL/GenBank/DDBJ whole genome shotgun (WGS) entry which is preliminary data.</text>
</comment>
<keyword evidence="6" id="KW-0808">Transferase</keyword>
<gene>
    <name evidence="9" type="ORF">GSLYS_00009320001</name>
</gene>
<dbReference type="EC" id="2.4.1.141" evidence="3"/>
<keyword evidence="5" id="KW-0328">Glycosyltransferase</keyword>
<evidence type="ECO:0000313" key="9">
    <source>
        <dbReference type="EMBL" id="CAL1535360.1"/>
    </source>
</evidence>
<organism evidence="9 10">
    <name type="scientific">Lymnaea stagnalis</name>
    <name type="common">Great pond snail</name>
    <name type="synonym">Helix stagnalis</name>
    <dbReference type="NCBI Taxonomy" id="6523"/>
    <lineage>
        <taxon>Eukaryota</taxon>
        <taxon>Metazoa</taxon>
        <taxon>Spiralia</taxon>
        <taxon>Lophotrochozoa</taxon>
        <taxon>Mollusca</taxon>
        <taxon>Gastropoda</taxon>
        <taxon>Heterobranchia</taxon>
        <taxon>Euthyneura</taxon>
        <taxon>Panpulmonata</taxon>
        <taxon>Hygrophila</taxon>
        <taxon>Lymnaeoidea</taxon>
        <taxon>Lymnaeidae</taxon>
        <taxon>Lymnaea</taxon>
    </lineage>
</organism>
<evidence type="ECO:0000256" key="4">
    <source>
        <dbReference type="ARBA" id="ARBA00017468"/>
    </source>
</evidence>
<evidence type="ECO:0000256" key="5">
    <source>
        <dbReference type="ARBA" id="ARBA00022676"/>
    </source>
</evidence>
<dbReference type="Gene3D" id="3.40.50.2000">
    <property type="entry name" value="Glycogen Phosphorylase B"/>
    <property type="match status" value="1"/>
</dbReference>
<dbReference type="Proteomes" id="UP001497497">
    <property type="component" value="Unassembled WGS sequence"/>
</dbReference>
<feature type="domain" description="Glycosyl transferase family 28 C-terminal" evidence="8">
    <location>
        <begin position="7"/>
        <end position="153"/>
    </location>
</feature>
<evidence type="ECO:0000256" key="7">
    <source>
        <dbReference type="ARBA" id="ARBA00022824"/>
    </source>
</evidence>
<dbReference type="InterPro" id="IPR039042">
    <property type="entry name" value="Alg13-like"/>
</dbReference>
<evidence type="ECO:0000256" key="3">
    <source>
        <dbReference type="ARBA" id="ARBA00012614"/>
    </source>
</evidence>
<evidence type="ECO:0000259" key="8">
    <source>
        <dbReference type="Pfam" id="PF04101"/>
    </source>
</evidence>
<sequence>MEQRKRLFVTVGTTKFDSLIREITSSSALATLSKQGFSDVNLQIGRGDYEPEEIICDKGYPRVKYFRLKDSIAEEIAEANLIICHAGAGSIMDSLGAGKPVLVVINEELMGNHQTELAEKLACEGYLQYCNVSKLVKSLESLDFTSLRPFPPGEPHKFAEYLDNVLGFK</sequence>
<comment type="subcellular location">
    <subcellularLocation>
        <location evidence="1">Endoplasmic reticulum</location>
    </subcellularLocation>
</comment>
<proteinExistence type="inferred from homology"/>
<dbReference type="PANTHER" id="PTHR12867">
    <property type="entry name" value="GLYCOSYL TRANSFERASE-RELATED"/>
    <property type="match status" value="1"/>
</dbReference>
<dbReference type="GO" id="GO:0005783">
    <property type="term" value="C:endoplasmic reticulum"/>
    <property type="evidence" value="ECO:0007669"/>
    <property type="project" value="UniProtKB-SubCell"/>
</dbReference>
<dbReference type="InterPro" id="IPR007235">
    <property type="entry name" value="Glyco_trans_28_C"/>
</dbReference>
<accession>A0AAV2HPE0</accession>
<keyword evidence="10" id="KW-1185">Reference proteome</keyword>
<dbReference type="PANTHER" id="PTHR12867:SF6">
    <property type="entry name" value="N-ACETYLGLUCOSAMINYLDIPHOSPHODOLICHOL N-ACETYLGLUCOSAMINYLTRANSFERASE"/>
    <property type="match status" value="1"/>
</dbReference>
<evidence type="ECO:0000256" key="1">
    <source>
        <dbReference type="ARBA" id="ARBA00004240"/>
    </source>
</evidence>